<protein>
    <submittedName>
        <fullName evidence="1">Uncharacterized protein</fullName>
    </submittedName>
</protein>
<reference evidence="1" key="1">
    <citation type="submission" date="2020-11" db="EMBL/GenBank/DDBJ databases">
        <authorList>
            <person name="Tran Van P."/>
        </authorList>
    </citation>
    <scope>NUCLEOTIDE SEQUENCE</scope>
</reference>
<proteinExistence type="predicted"/>
<gene>
    <name evidence="1" type="ORF">TTEB3V08_LOCUS8509</name>
</gene>
<dbReference type="AlphaFoldDB" id="A0A7R9NY87"/>
<accession>A0A7R9NY87</accession>
<organism evidence="1">
    <name type="scientific">Timema tahoe</name>
    <dbReference type="NCBI Taxonomy" id="61484"/>
    <lineage>
        <taxon>Eukaryota</taxon>
        <taxon>Metazoa</taxon>
        <taxon>Ecdysozoa</taxon>
        <taxon>Arthropoda</taxon>
        <taxon>Hexapoda</taxon>
        <taxon>Insecta</taxon>
        <taxon>Pterygota</taxon>
        <taxon>Neoptera</taxon>
        <taxon>Polyneoptera</taxon>
        <taxon>Phasmatodea</taxon>
        <taxon>Timematodea</taxon>
        <taxon>Timematoidea</taxon>
        <taxon>Timematidae</taxon>
        <taxon>Timema</taxon>
    </lineage>
</organism>
<dbReference type="EMBL" id="OE003836">
    <property type="protein sequence ID" value="CAD7460584.1"/>
    <property type="molecule type" value="Genomic_DNA"/>
</dbReference>
<sequence>MMVTIIDGTAYLQAAARALLYRRFMMRVLGVCYYNINMFRASCKSQDEIKHRAQGCQSLLFYR</sequence>
<evidence type="ECO:0000313" key="1">
    <source>
        <dbReference type="EMBL" id="CAD7460584.1"/>
    </source>
</evidence>
<name>A0A7R9NY87_9NEOP</name>